<dbReference type="GO" id="GO:0005524">
    <property type="term" value="F:ATP binding"/>
    <property type="evidence" value="ECO:0007669"/>
    <property type="project" value="UniProtKB-UniRule"/>
</dbReference>
<keyword evidence="21" id="KW-0732">Signal</keyword>
<gene>
    <name evidence="23" type="primary">SRL</name>
</gene>
<organism evidence="23 24">
    <name type="scientific">Pygocentrus nattereri</name>
    <name type="common">Red-bellied piranha</name>
    <dbReference type="NCBI Taxonomy" id="42514"/>
    <lineage>
        <taxon>Eukaryota</taxon>
        <taxon>Metazoa</taxon>
        <taxon>Chordata</taxon>
        <taxon>Craniata</taxon>
        <taxon>Vertebrata</taxon>
        <taxon>Euteleostomi</taxon>
        <taxon>Actinopterygii</taxon>
        <taxon>Neopterygii</taxon>
        <taxon>Teleostei</taxon>
        <taxon>Ostariophysi</taxon>
        <taxon>Characiformes</taxon>
        <taxon>Characoidei</taxon>
        <taxon>Pygocentrus</taxon>
    </lineage>
</organism>
<reference evidence="23 24" key="1">
    <citation type="submission" date="2020-10" db="EMBL/GenBank/DDBJ databases">
        <title>Pygocentrus nattereri (red-bellied piranha) genome, fPygNat1, primary haplotype.</title>
        <authorList>
            <person name="Myers G."/>
            <person name="Meyer A."/>
            <person name="Karagic N."/>
            <person name="Pippel M."/>
            <person name="Winkler S."/>
            <person name="Tracey A."/>
            <person name="Wood J."/>
            <person name="Formenti G."/>
            <person name="Howe K."/>
            <person name="Fedrigo O."/>
            <person name="Jarvis E.D."/>
        </authorList>
    </citation>
    <scope>NUCLEOTIDE SEQUENCE [LARGE SCALE GENOMIC DNA]</scope>
</reference>
<evidence type="ECO:0000256" key="15">
    <source>
        <dbReference type="ARBA" id="ARBA00022990"/>
    </source>
</evidence>
<dbReference type="GO" id="GO:0005794">
    <property type="term" value="C:Golgi apparatus"/>
    <property type="evidence" value="ECO:0007669"/>
    <property type="project" value="TreeGrafter"/>
</dbReference>
<dbReference type="AlphaFoldDB" id="A0A3B4CXT8"/>
<dbReference type="GO" id="GO:0004674">
    <property type="term" value="F:protein serine/threonine kinase activity"/>
    <property type="evidence" value="ECO:0007669"/>
    <property type="project" value="UniProtKB-KW"/>
</dbReference>
<name>A0A3B4CXT8_PYGNA</name>
<evidence type="ECO:0000256" key="10">
    <source>
        <dbReference type="ARBA" id="ARBA00022723"/>
    </source>
</evidence>
<evidence type="ECO:0000256" key="20">
    <source>
        <dbReference type="SAM" id="MobiDB-lite"/>
    </source>
</evidence>
<keyword evidence="8" id="KW-0808">Transferase</keyword>
<protein>
    <recommendedName>
        <fullName evidence="4">non-specific serine/threonine protein kinase</fullName>
        <ecNumber evidence="4">2.7.11.1</ecNumber>
    </recommendedName>
</protein>
<dbReference type="FunFam" id="3.30.200.20:FF:000252">
    <property type="entry name" value="Serine/threonine-protein kinase 26"/>
    <property type="match status" value="1"/>
</dbReference>
<evidence type="ECO:0000256" key="17">
    <source>
        <dbReference type="ARBA" id="ARBA00048679"/>
    </source>
</evidence>
<evidence type="ECO:0000256" key="16">
    <source>
        <dbReference type="ARBA" id="ARBA00047899"/>
    </source>
</evidence>
<keyword evidence="12" id="KW-0418">Kinase</keyword>
<comment type="catalytic activity">
    <reaction evidence="17">
        <text>L-seryl-[protein] + ATP = O-phospho-L-seryl-[protein] + ADP + H(+)</text>
        <dbReference type="Rhea" id="RHEA:17989"/>
        <dbReference type="Rhea" id="RHEA-COMP:9863"/>
        <dbReference type="Rhea" id="RHEA-COMP:11604"/>
        <dbReference type="ChEBI" id="CHEBI:15378"/>
        <dbReference type="ChEBI" id="CHEBI:29999"/>
        <dbReference type="ChEBI" id="CHEBI:30616"/>
        <dbReference type="ChEBI" id="CHEBI:83421"/>
        <dbReference type="ChEBI" id="CHEBI:456216"/>
        <dbReference type="EC" id="2.7.11.1"/>
    </reaction>
</comment>
<dbReference type="InterPro" id="IPR011009">
    <property type="entry name" value="Kinase-like_dom_sf"/>
</dbReference>
<keyword evidence="14" id="KW-0460">Magnesium</keyword>
<comment type="catalytic activity">
    <reaction evidence="16">
        <text>L-threonyl-[protein] + ATP = O-phospho-L-threonyl-[protein] + ADP + H(+)</text>
        <dbReference type="Rhea" id="RHEA:46608"/>
        <dbReference type="Rhea" id="RHEA-COMP:11060"/>
        <dbReference type="Rhea" id="RHEA-COMP:11605"/>
        <dbReference type="ChEBI" id="CHEBI:15378"/>
        <dbReference type="ChEBI" id="CHEBI:30013"/>
        <dbReference type="ChEBI" id="CHEBI:30616"/>
        <dbReference type="ChEBI" id="CHEBI:61977"/>
        <dbReference type="ChEBI" id="CHEBI:456216"/>
        <dbReference type="EC" id="2.7.11.1"/>
    </reaction>
</comment>
<dbReference type="SMART" id="SM00220">
    <property type="entry name" value="S_TKc"/>
    <property type="match status" value="1"/>
</dbReference>
<keyword evidence="5" id="KW-0963">Cytoplasm</keyword>
<evidence type="ECO:0000256" key="8">
    <source>
        <dbReference type="ARBA" id="ARBA00022679"/>
    </source>
</evidence>
<dbReference type="PANTHER" id="PTHR48012:SF22">
    <property type="entry name" value="SERINE_THREONINE-PROTEIN KINASE 24"/>
    <property type="match status" value="1"/>
</dbReference>
<dbReference type="InterPro" id="IPR000719">
    <property type="entry name" value="Prot_kinase_dom"/>
</dbReference>
<feature type="coiled-coil region" evidence="19">
    <location>
        <begin position="86"/>
        <end position="113"/>
    </location>
</feature>
<evidence type="ECO:0000256" key="1">
    <source>
        <dbReference type="ARBA" id="ARBA00001946"/>
    </source>
</evidence>
<feature type="chain" id="PRO_5043736201" description="non-specific serine/threonine protein kinase" evidence="21">
    <location>
        <begin position="20"/>
        <end position="468"/>
    </location>
</feature>
<sequence>MTDTVYFFFFILFLTSTNSIADCLTFVLAVEVHQKYRLYEAGLAIRLKRSFPLADPEELFTKLEKIGKGSFGEVFKGIDNRTQKVVAIKIIDLEEAEDEIEDIQQEITVLSQCDSPFVTKYYGSYLKGTKLWIIMEYLGGGSALDLLEPGPLDETQIATILREILKGLEYLHSEKKIHRDIKAANVLLSEQGDVKLADFGVAGQLTDTQIKRNTFVGTPFWMAPEVIKQSAYDSKADIWSLGITAIELAKGEPPHSELHPMKVLFLIPKNNPPTLEGNYCKPLKEFIEACLNKEPSFRPTAKELLKHKLIVRYAKKTSYLTELIDRYKRWKAEQCREESSSEESDSEQDVQASGGNDSGNDDWIFNTIREKDPKKIQNGIAQPSELDRNCFKFSFSCFYSLQLKQKGGVSNGKPEAVEELREAIFLAEEACPGISDSMVTELVQRLQRYISLYSSAFYFLLERFVVVH</sequence>
<evidence type="ECO:0000256" key="21">
    <source>
        <dbReference type="SAM" id="SignalP"/>
    </source>
</evidence>
<keyword evidence="6" id="KW-0723">Serine/threonine-protein kinase</keyword>
<comment type="subcellular location">
    <subcellularLocation>
        <location evidence="2">Cytoplasm</location>
    </subcellularLocation>
</comment>
<keyword evidence="13 18" id="KW-0067">ATP-binding</keyword>
<evidence type="ECO:0000256" key="4">
    <source>
        <dbReference type="ARBA" id="ARBA00012513"/>
    </source>
</evidence>
<dbReference type="GO" id="GO:0030336">
    <property type="term" value="P:negative regulation of cell migration"/>
    <property type="evidence" value="ECO:0007669"/>
    <property type="project" value="TreeGrafter"/>
</dbReference>
<evidence type="ECO:0000256" key="12">
    <source>
        <dbReference type="ARBA" id="ARBA00022777"/>
    </source>
</evidence>
<evidence type="ECO:0000256" key="3">
    <source>
        <dbReference type="ARBA" id="ARBA00008874"/>
    </source>
</evidence>
<dbReference type="Ensembl" id="ENSPNAT00000024552.2">
    <property type="protein sequence ID" value="ENSPNAP00000016148.2"/>
    <property type="gene ID" value="ENSPNAG00000022309.2"/>
</dbReference>
<evidence type="ECO:0000256" key="14">
    <source>
        <dbReference type="ARBA" id="ARBA00022842"/>
    </source>
</evidence>
<dbReference type="InterPro" id="IPR050629">
    <property type="entry name" value="STE20/SPS1-PAK"/>
</dbReference>
<evidence type="ECO:0000313" key="24">
    <source>
        <dbReference type="Proteomes" id="UP001501920"/>
    </source>
</evidence>
<reference evidence="23" key="2">
    <citation type="submission" date="2025-08" db="UniProtKB">
        <authorList>
            <consortium name="Ensembl"/>
        </authorList>
    </citation>
    <scope>IDENTIFICATION</scope>
</reference>
<evidence type="ECO:0000256" key="18">
    <source>
        <dbReference type="PROSITE-ProRule" id="PRU10141"/>
    </source>
</evidence>
<feature type="region of interest" description="Disordered" evidence="20">
    <location>
        <begin position="337"/>
        <end position="364"/>
    </location>
</feature>
<evidence type="ECO:0000256" key="6">
    <source>
        <dbReference type="ARBA" id="ARBA00022527"/>
    </source>
</evidence>
<dbReference type="GeneTree" id="ENSGT00940000153476"/>
<feature type="domain" description="Protein kinase" evidence="22">
    <location>
        <begin position="60"/>
        <end position="310"/>
    </location>
</feature>
<keyword evidence="19" id="KW-0175">Coiled coil</keyword>
<dbReference type="SUPFAM" id="SSF56112">
    <property type="entry name" value="Protein kinase-like (PK-like)"/>
    <property type="match status" value="1"/>
</dbReference>
<dbReference type="GO" id="GO:0006915">
    <property type="term" value="P:apoptotic process"/>
    <property type="evidence" value="ECO:0007669"/>
    <property type="project" value="UniProtKB-KW"/>
</dbReference>
<comment type="similarity">
    <text evidence="3">Belongs to the protein kinase superfamily. STE Ser/Thr protein kinase family. STE20 subfamily.</text>
</comment>
<keyword evidence="24" id="KW-1185">Reference proteome</keyword>
<feature type="binding site" evidence="18">
    <location>
        <position position="89"/>
    </location>
    <ligand>
        <name>ATP</name>
        <dbReference type="ChEBI" id="CHEBI:30616"/>
    </ligand>
</feature>
<feature type="signal peptide" evidence="21">
    <location>
        <begin position="1"/>
        <end position="19"/>
    </location>
</feature>
<dbReference type="EC" id="2.7.11.1" evidence="4"/>
<dbReference type="Proteomes" id="UP001501920">
    <property type="component" value="Chromosome 6"/>
</dbReference>
<keyword evidence="11 18" id="KW-0547">Nucleotide-binding</keyword>
<evidence type="ECO:0000256" key="5">
    <source>
        <dbReference type="ARBA" id="ARBA00022490"/>
    </source>
</evidence>
<proteinExistence type="inferred from homology"/>
<dbReference type="Gene3D" id="1.10.510.10">
    <property type="entry name" value="Transferase(Phosphotransferase) domain 1"/>
    <property type="match status" value="1"/>
</dbReference>
<dbReference type="PROSITE" id="PS00107">
    <property type="entry name" value="PROTEIN_KINASE_ATP"/>
    <property type="match status" value="1"/>
</dbReference>
<evidence type="ECO:0000256" key="19">
    <source>
        <dbReference type="SAM" id="Coils"/>
    </source>
</evidence>
<evidence type="ECO:0000256" key="13">
    <source>
        <dbReference type="ARBA" id="ARBA00022840"/>
    </source>
</evidence>
<dbReference type="PANTHER" id="PTHR48012">
    <property type="entry name" value="STERILE20-LIKE KINASE, ISOFORM B-RELATED"/>
    <property type="match status" value="1"/>
</dbReference>
<dbReference type="PROSITE" id="PS50011">
    <property type="entry name" value="PROTEIN_KINASE_DOM"/>
    <property type="match status" value="1"/>
</dbReference>
<keyword evidence="10" id="KW-0479">Metal-binding</keyword>
<comment type="cofactor">
    <cofactor evidence="1">
        <name>Mg(2+)</name>
        <dbReference type="ChEBI" id="CHEBI:18420"/>
    </cofactor>
</comment>
<keyword evidence="15" id="KW-0007">Acetylation</keyword>
<dbReference type="Pfam" id="PF00069">
    <property type="entry name" value="Pkinase"/>
    <property type="match status" value="1"/>
</dbReference>
<keyword evidence="7" id="KW-0597">Phosphoprotein</keyword>
<dbReference type="FunFam" id="1.10.510.10:FF:000411">
    <property type="entry name" value="Probable Ste20-like kinase Don3"/>
    <property type="match status" value="1"/>
</dbReference>
<evidence type="ECO:0000256" key="11">
    <source>
        <dbReference type="ARBA" id="ARBA00022741"/>
    </source>
</evidence>
<evidence type="ECO:0000256" key="2">
    <source>
        <dbReference type="ARBA" id="ARBA00004496"/>
    </source>
</evidence>
<dbReference type="Gene3D" id="1.10.12.70">
    <property type="match status" value="1"/>
</dbReference>
<reference evidence="23" key="3">
    <citation type="submission" date="2025-09" db="UniProtKB">
        <authorList>
            <consortium name="Ensembl"/>
        </authorList>
    </citation>
    <scope>IDENTIFICATION</scope>
</reference>
<evidence type="ECO:0000256" key="7">
    <source>
        <dbReference type="ARBA" id="ARBA00022553"/>
    </source>
</evidence>
<dbReference type="GO" id="GO:0046872">
    <property type="term" value="F:metal ion binding"/>
    <property type="evidence" value="ECO:0007669"/>
    <property type="project" value="UniProtKB-KW"/>
</dbReference>
<keyword evidence="9" id="KW-0053">Apoptosis</keyword>
<dbReference type="CDD" id="cd06609">
    <property type="entry name" value="STKc_MST3_like"/>
    <property type="match status" value="1"/>
</dbReference>
<dbReference type="InterPro" id="IPR046409">
    <property type="entry name" value="PDC10_dimerisation_sf"/>
</dbReference>
<evidence type="ECO:0000256" key="9">
    <source>
        <dbReference type="ARBA" id="ARBA00022703"/>
    </source>
</evidence>
<evidence type="ECO:0000259" key="22">
    <source>
        <dbReference type="PROSITE" id="PS50011"/>
    </source>
</evidence>
<accession>A0A3B4CXT8</accession>
<dbReference type="Gene3D" id="3.30.200.20">
    <property type="entry name" value="Phosphorylase Kinase, domain 1"/>
    <property type="match status" value="1"/>
</dbReference>
<evidence type="ECO:0000313" key="23">
    <source>
        <dbReference type="Ensembl" id="ENSPNAP00000016148.2"/>
    </source>
</evidence>
<dbReference type="InterPro" id="IPR017441">
    <property type="entry name" value="Protein_kinase_ATP_BS"/>
</dbReference>